<evidence type="ECO:0000259" key="1">
    <source>
        <dbReference type="Pfam" id="PF00501"/>
    </source>
</evidence>
<gene>
    <name evidence="3" type="ordered locus">Caci_3089</name>
</gene>
<feature type="domain" description="AMP-binding enzyme C-terminal" evidence="2">
    <location>
        <begin position="426"/>
        <end position="504"/>
    </location>
</feature>
<dbReference type="Pfam" id="PF00501">
    <property type="entry name" value="AMP-binding"/>
    <property type="match status" value="1"/>
</dbReference>
<reference evidence="3 4" key="1">
    <citation type="journal article" date="2009" name="Stand. Genomic Sci.">
        <title>Complete genome sequence of Catenulispora acidiphila type strain (ID 139908).</title>
        <authorList>
            <person name="Copeland A."/>
            <person name="Lapidus A."/>
            <person name="Glavina Del Rio T."/>
            <person name="Nolan M."/>
            <person name="Lucas S."/>
            <person name="Chen F."/>
            <person name="Tice H."/>
            <person name="Cheng J.F."/>
            <person name="Bruce D."/>
            <person name="Goodwin L."/>
            <person name="Pitluck S."/>
            <person name="Mikhailova N."/>
            <person name="Pati A."/>
            <person name="Ivanova N."/>
            <person name="Mavromatis K."/>
            <person name="Chen A."/>
            <person name="Palaniappan K."/>
            <person name="Chain P."/>
            <person name="Land M."/>
            <person name="Hauser L."/>
            <person name="Chang Y.J."/>
            <person name="Jeffries C.D."/>
            <person name="Chertkov O."/>
            <person name="Brettin T."/>
            <person name="Detter J.C."/>
            <person name="Han C."/>
            <person name="Ali Z."/>
            <person name="Tindall B.J."/>
            <person name="Goker M."/>
            <person name="Bristow J."/>
            <person name="Eisen J.A."/>
            <person name="Markowitz V."/>
            <person name="Hugenholtz P."/>
            <person name="Kyrpides N.C."/>
            <person name="Klenk H.P."/>
        </authorList>
    </citation>
    <scope>NUCLEOTIDE SEQUENCE [LARGE SCALE GENOMIC DNA]</scope>
    <source>
        <strain evidence="4">DSM 44928 / JCM 14897 / NBRC 102108 / NRRL B-24433 / ID139908</strain>
    </source>
</reference>
<dbReference type="SUPFAM" id="SSF56801">
    <property type="entry name" value="Acetyl-CoA synthetase-like"/>
    <property type="match status" value="1"/>
</dbReference>
<dbReference type="EMBL" id="CP001700">
    <property type="protein sequence ID" value="ACU71998.1"/>
    <property type="molecule type" value="Genomic_DNA"/>
</dbReference>
<accession>C7Q4M9</accession>
<proteinExistence type="predicted"/>
<dbReference type="InterPro" id="IPR050237">
    <property type="entry name" value="ATP-dep_AMP-bd_enzyme"/>
</dbReference>
<dbReference type="HOGENOM" id="CLU_000022_59_0_11"/>
<protein>
    <submittedName>
        <fullName evidence="3">AMP-dependent synthetase and ligase</fullName>
    </submittedName>
</protein>
<evidence type="ECO:0000313" key="3">
    <source>
        <dbReference type="EMBL" id="ACU71998.1"/>
    </source>
</evidence>
<dbReference type="eggNOG" id="COG0318">
    <property type="taxonomic scope" value="Bacteria"/>
</dbReference>
<feature type="domain" description="AMP-dependent synthetase/ligase" evidence="1">
    <location>
        <begin position="6"/>
        <end position="367"/>
    </location>
</feature>
<dbReference type="InterPro" id="IPR042099">
    <property type="entry name" value="ANL_N_sf"/>
</dbReference>
<keyword evidence="4" id="KW-1185">Reference proteome</keyword>
<keyword evidence="3" id="KW-0436">Ligase</keyword>
<dbReference type="Gene3D" id="3.30.300.30">
    <property type="match status" value="1"/>
</dbReference>
<dbReference type="STRING" id="479433.Caci_3089"/>
<organism evidence="3 4">
    <name type="scientific">Catenulispora acidiphila (strain DSM 44928 / JCM 14897 / NBRC 102108 / NRRL B-24433 / ID139908)</name>
    <dbReference type="NCBI Taxonomy" id="479433"/>
    <lineage>
        <taxon>Bacteria</taxon>
        <taxon>Bacillati</taxon>
        <taxon>Actinomycetota</taxon>
        <taxon>Actinomycetes</taxon>
        <taxon>Catenulisporales</taxon>
        <taxon>Catenulisporaceae</taxon>
        <taxon>Catenulispora</taxon>
    </lineage>
</organism>
<dbReference type="InterPro" id="IPR000873">
    <property type="entry name" value="AMP-dep_synth/lig_dom"/>
</dbReference>
<dbReference type="InterPro" id="IPR045851">
    <property type="entry name" value="AMP-bd_C_sf"/>
</dbReference>
<dbReference type="KEGG" id="cai:Caci_3089"/>
<dbReference type="RefSeq" id="WP_012787291.1">
    <property type="nucleotide sequence ID" value="NC_013131.1"/>
</dbReference>
<dbReference type="OrthoDB" id="9803968at2"/>
<dbReference type="InParanoid" id="C7Q4M9"/>
<evidence type="ECO:0000259" key="2">
    <source>
        <dbReference type="Pfam" id="PF13193"/>
    </source>
</evidence>
<dbReference type="Gene3D" id="3.40.50.12780">
    <property type="entry name" value="N-terminal domain of ligase-like"/>
    <property type="match status" value="1"/>
</dbReference>
<dbReference type="InterPro" id="IPR025110">
    <property type="entry name" value="AMP-bd_C"/>
</dbReference>
<dbReference type="GO" id="GO:0016878">
    <property type="term" value="F:acid-thiol ligase activity"/>
    <property type="evidence" value="ECO:0007669"/>
    <property type="project" value="UniProtKB-ARBA"/>
</dbReference>
<dbReference type="AlphaFoldDB" id="C7Q4M9"/>
<dbReference type="PANTHER" id="PTHR43767:SF1">
    <property type="entry name" value="NONRIBOSOMAL PEPTIDE SYNTHASE PES1 (EUROFUNG)-RELATED"/>
    <property type="match status" value="1"/>
</dbReference>
<dbReference type="PROSITE" id="PS00455">
    <property type="entry name" value="AMP_BINDING"/>
    <property type="match status" value="1"/>
</dbReference>
<dbReference type="Proteomes" id="UP000000851">
    <property type="component" value="Chromosome"/>
</dbReference>
<dbReference type="PANTHER" id="PTHR43767">
    <property type="entry name" value="LONG-CHAIN-FATTY-ACID--COA LIGASE"/>
    <property type="match status" value="1"/>
</dbReference>
<name>C7Q4M9_CATAD</name>
<dbReference type="InterPro" id="IPR020845">
    <property type="entry name" value="AMP-binding_CS"/>
</dbReference>
<evidence type="ECO:0000313" key="4">
    <source>
        <dbReference type="Proteomes" id="UP000000851"/>
    </source>
</evidence>
<dbReference type="Pfam" id="PF13193">
    <property type="entry name" value="AMP-binding_C"/>
    <property type="match status" value="1"/>
</dbReference>
<sequence length="522" mass="57040">MAGLGFWRIAQADPDWTAVIEEAGGEHKAGDVLARANQTVHALRALGMTDGDGLTLLMPNLVEMIEIYAAALQAAWYYTPINFHLAGPEIAYIVHDAEAKVFFCHARFADLGLAAVAELEKEGQGLPKEALISVGGDIPGFTPLEQFRAGHSTDLPENRSFGTAMHYTSGTTGKPKGVRRALSGQDPDMMAEAGTVLPGFFGITPGGGGVHLVTSPNYHTAVTQFGGNALQMGHTLALMDKWTPEGTLEMIQRTRATHTHMVPTQFHRMLHLPEEVKQRYDVSSMKVAIHAAAPCPQHVKRAMLDWWGPVIYEYYAATEGGGTIATPEDWIAHPGTVGKAWPISQVKALDDDGAEVPLGTPGTVYMKMMVGDFEYKGDRAKTDANRRDGFFTVGDIGYFDADGFLYLCDRKIDMIISGGVNIYPAEIEGELLRHPAVGDVAVFGIPDEDWGEQIKAVVELNEGYERSEALAAEIIGSLEGRLARLKWPKTLDFIDQLPREPNGKLFKRRLRDPYWAGHQSAI</sequence>